<dbReference type="GO" id="GO:0008837">
    <property type="term" value="F:diaminopimelate epimerase activity"/>
    <property type="evidence" value="ECO:0007669"/>
    <property type="project" value="UniProtKB-UniRule"/>
</dbReference>
<reference evidence="10 11" key="1">
    <citation type="journal article" date="2003" name="Int. J. Syst. Evol. Microbiol.">
        <title>Bacillus nealsonii sp. nov., isolated from a spacecraft-assembly facility, whose spores are gamma-radiation resistant.</title>
        <authorList>
            <person name="Venkateswaran K."/>
            <person name="Kempf M."/>
            <person name="Chen F."/>
            <person name="Satomi M."/>
            <person name="Nicholson W."/>
            <person name="Kern R."/>
        </authorList>
    </citation>
    <scope>NUCLEOTIDE SEQUENCE [LARGE SCALE GENOMIC DNA]</scope>
    <source>
        <strain evidence="10 11">FO-92</strain>
    </source>
</reference>
<keyword evidence="6 8" id="KW-0413">Isomerase</keyword>
<dbReference type="GO" id="GO:0005829">
    <property type="term" value="C:cytosol"/>
    <property type="evidence" value="ECO:0007669"/>
    <property type="project" value="TreeGrafter"/>
</dbReference>
<dbReference type="PANTHER" id="PTHR31689:SF0">
    <property type="entry name" value="DIAMINOPIMELATE EPIMERASE"/>
    <property type="match status" value="1"/>
</dbReference>
<feature type="binding site" evidence="8">
    <location>
        <begin position="231"/>
        <end position="232"/>
    </location>
    <ligand>
        <name>substrate</name>
    </ligand>
</feature>
<dbReference type="RefSeq" id="WP_101177507.1">
    <property type="nucleotide sequence ID" value="NZ_PISE01000025.1"/>
</dbReference>
<keyword evidence="8" id="KW-0963">Cytoplasm</keyword>
<feature type="binding site" evidence="8">
    <location>
        <begin position="80"/>
        <end position="81"/>
    </location>
    <ligand>
        <name>substrate</name>
    </ligand>
</feature>
<evidence type="ECO:0000313" key="10">
    <source>
        <dbReference type="EMBL" id="PKG23400.1"/>
    </source>
</evidence>
<dbReference type="HAMAP" id="MF_00197">
    <property type="entry name" value="DAP_epimerase"/>
    <property type="match status" value="1"/>
</dbReference>
<dbReference type="NCBIfam" id="TIGR00652">
    <property type="entry name" value="DapF"/>
    <property type="match status" value="1"/>
</dbReference>
<feature type="active site" description="Proton acceptor" evidence="8">
    <location>
        <position position="230"/>
    </location>
</feature>
<keyword evidence="11" id="KW-1185">Reference proteome</keyword>
<comment type="caution">
    <text evidence="10">The sequence shown here is derived from an EMBL/GenBank/DDBJ whole genome shotgun (WGS) entry which is preliminary data.</text>
</comment>
<feature type="site" description="Could be important to modulate the pK values of the two catalytic cysteine residues" evidence="8">
    <location>
        <position position="221"/>
    </location>
</feature>
<dbReference type="AlphaFoldDB" id="A0A2N0Z1L1"/>
<dbReference type="InterPro" id="IPR018510">
    <property type="entry name" value="DAP_epimerase_AS"/>
</dbReference>
<dbReference type="Pfam" id="PF01678">
    <property type="entry name" value="DAP_epimerase"/>
    <property type="match status" value="2"/>
</dbReference>
<dbReference type="EC" id="5.1.1.7" evidence="3 8"/>
<comment type="subcellular location">
    <subcellularLocation>
        <location evidence="8">Cytoplasm</location>
    </subcellularLocation>
</comment>
<comment type="similarity">
    <text evidence="2 8">Belongs to the diaminopimelate epimerase family.</text>
</comment>
<evidence type="ECO:0000256" key="6">
    <source>
        <dbReference type="ARBA" id="ARBA00023235"/>
    </source>
</evidence>
<comment type="function">
    <text evidence="8">Catalyzes the stereoinversion of LL-2,6-diaminopimelate (L,L-DAP) to meso-diaminopimelate (meso-DAP), a precursor of L-lysine and an essential component of the bacterial peptidoglycan.</text>
</comment>
<evidence type="ECO:0000256" key="9">
    <source>
        <dbReference type="PROSITE-ProRule" id="PRU10125"/>
    </source>
</evidence>
<comment type="caution">
    <text evidence="8">Lacks conserved residue(s) required for the propagation of feature annotation.</text>
</comment>
<dbReference type="InterPro" id="IPR001653">
    <property type="entry name" value="DAP_epimerase_DapF"/>
</dbReference>
<keyword evidence="4 8" id="KW-0028">Amino-acid biosynthesis</keyword>
<gene>
    <name evidence="8" type="primary">dapF</name>
    <name evidence="10" type="ORF">CWS01_12355</name>
</gene>
<sequence>MEIKVTKCHGSGNDFLIIDEISNPYRFSEINRAELAKAFCDRSSLLGADGILFVLPSESENCHAKMRVFNADGSEASMCGNGIRCVARYVCELLDVKEAVIETMKAHLEVKREEDIFPEIPTYLVEISPVSFDVADLPLHIEQPTLKNEKLEALNEELYFTALAVPNPHLISIVNKQQIDSPLQEKLSKYVNGPNELFTDGVNVSFVSILDEASIYVRTFERGVGFTNACGTAMSASSLVTILNDFNQVGEYIDVYNNGGKVRTFVHEKNGKYRIDLIGNATYVYDAKIEVELDNTEDFSIIEKKVNEAETVKYEKLQQSAQKYIQEKLV</sequence>
<evidence type="ECO:0000256" key="7">
    <source>
        <dbReference type="ARBA" id="ARBA00051712"/>
    </source>
</evidence>
<comment type="catalytic activity">
    <reaction evidence="7 8">
        <text>(2S,6S)-2,6-diaminopimelate = meso-2,6-diaminopimelate</text>
        <dbReference type="Rhea" id="RHEA:15393"/>
        <dbReference type="ChEBI" id="CHEBI:57609"/>
        <dbReference type="ChEBI" id="CHEBI:57791"/>
        <dbReference type="EC" id="5.1.1.7"/>
    </reaction>
</comment>
<evidence type="ECO:0000256" key="5">
    <source>
        <dbReference type="ARBA" id="ARBA00023154"/>
    </source>
</evidence>
<keyword evidence="5 8" id="KW-0457">Lysine biosynthesis</keyword>
<evidence type="ECO:0000256" key="2">
    <source>
        <dbReference type="ARBA" id="ARBA00010219"/>
    </source>
</evidence>
<feature type="binding site" evidence="8">
    <location>
        <position position="13"/>
    </location>
    <ligand>
        <name>substrate</name>
    </ligand>
</feature>
<feature type="binding site" evidence="8">
    <location>
        <position position="203"/>
    </location>
    <ligand>
        <name>substrate</name>
    </ligand>
</feature>
<organism evidence="10 11">
    <name type="scientific">Niallia nealsonii</name>
    <dbReference type="NCBI Taxonomy" id="115979"/>
    <lineage>
        <taxon>Bacteria</taxon>
        <taxon>Bacillati</taxon>
        <taxon>Bacillota</taxon>
        <taxon>Bacilli</taxon>
        <taxon>Bacillales</taxon>
        <taxon>Bacillaceae</taxon>
        <taxon>Niallia</taxon>
    </lineage>
</organism>
<dbReference type="GO" id="GO:0009089">
    <property type="term" value="P:lysine biosynthetic process via diaminopimelate"/>
    <property type="evidence" value="ECO:0007669"/>
    <property type="project" value="UniProtKB-UniRule"/>
</dbReference>
<evidence type="ECO:0000256" key="3">
    <source>
        <dbReference type="ARBA" id="ARBA00013080"/>
    </source>
</evidence>
<feature type="active site" evidence="9">
    <location>
        <position position="79"/>
    </location>
</feature>
<accession>A0A2N0Z1L1</accession>
<dbReference type="UniPathway" id="UPA00034">
    <property type="reaction ID" value="UER00025"/>
</dbReference>
<feature type="site" description="Could be important to modulate the pK values of the two catalytic cysteine residues" evidence="8">
    <location>
        <position position="169"/>
    </location>
</feature>
<dbReference type="PROSITE" id="PS01326">
    <property type="entry name" value="DAP_EPIMERASE"/>
    <property type="match status" value="1"/>
</dbReference>
<proteinExistence type="inferred from homology"/>
<evidence type="ECO:0000256" key="1">
    <source>
        <dbReference type="ARBA" id="ARBA00005196"/>
    </source>
</evidence>
<evidence type="ECO:0000256" key="4">
    <source>
        <dbReference type="ARBA" id="ARBA00022605"/>
    </source>
</evidence>
<feature type="active site" description="Proton donor" evidence="8">
    <location>
        <position position="79"/>
    </location>
</feature>
<dbReference type="OrthoDB" id="9805408at2"/>
<comment type="subunit">
    <text evidence="8">Homodimer.</text>
</comment>
<feature type="binding site" evidence="8">
    <location>
        <position position="167"/>
    </location>
    <ligand>
        <name>substrate</name>
    </ligand>
</feature>
<evidence type="ECO:0000256" key="8">
    <source>
        <dbReference type="HAMAP-Rule" id="MF_00197"/>
    </source>
</evidence>
<feature type="binding site" evidence="8">
    <location>
        <position position="70"/>
    </location>
    <ligand>
        <name>substrate</name>
    </ligand>
</feature>
<dbReference type="Proteomes" id="UP000233375">
    <property type="component" value="Unassembled WGS sequence"/>
</dbReference>
<dbReference type="PANTHER" id="PTHR31689">
    <property type="entry name" value="DIAMINOPIMELATE EPIMERASE, CHLOROPLASTIC"/>
    <property type="match status" value="1"/>
</dbReference>
<name>A0A2N0Z1L1_9BACI</name>
<dbReference type="Gene3D" id="3.10.310.10">
    <property type="entry name" value="Diaminopimelate Epimerase, Chain A, domain 1"/>
    <property type="match status" value="2"/>
</dbReference>
<protein>
    <recommendedName>
        <fullName evidence="3 8">Diaminopimelate epimerase</fullName>
        <shortName evidence="8">DAP epimerase</shortName>
        <ecNumber evidence="3 8">5.1.1.7</ecNumber>
    </recommendedName>
    <alternativeName>
        <fullName evidence="8">PLP-independent amino acid racemase</fullName>
    </alternativeName>
</protein>
<comment type="pathway">
    <text evidence="1 8">Amino-acid biosynthesis; L-lysine biosynthesis via DAP pathway; DL-2,6-diaminopimelate from LL-2,6-diaminopimelate: step 1/1.</text>
</comment>
<feature type="binding site" evidence="8">
    <location>
        <begin position="221"/>
        <end position="222"/>
    </location>
    <ligand>
        <name>substrate</name>
    </ligand>
</feature>
<dbReference type="SUPFAM" id="SSF54506">
    <property type="entry name" value="Diaminopimelate epimerase-like"/>
    <property type="match status" value="2"/>
</dbReference>
<dbReference type="EMBL" id="PISE01000025">
    <property type="protein sequence ID" value="PKG23400.1"/>
    <property type="molecule type" value="Genomic_DNA"/>
</dbReference>
<evidence type="ECO:0000313" key="11">
    <source>
        <dbReference type="Proteomes" id="UP000233375"/>
    </source>
</evidence>